<evidence type="ECO:0000313" key="2">
    <source>
        <dbReference type="EMBL" id="ABR17616.1"/>
    </source>
</evidence>
<dbReference type="AlphaFoldDB" id="B8LPN6"/>
<reference evidence="2" key="1">
    <citation type="submission" date="2007-06" db="EMBL/GenBank/DDBJ databases">
        <title>Full length cDNA sequences from Sitka Spruce (Picea sitchensis).</title>
        <authorList>
            <person name="Ralph S.G."/>
            <person name="Chun H.E."/>
            <person name="Liao N."/>
            <person name="Ali J."/>
            <person name="Reid K."/>
            <person name="Kolosova N."/>
            <person name="Cooper N."/>
            <person name="Cullis C."/>
            <person name="Jancsik S."/>
            <person name="Moore R."/>
            <person name="Mayo M."/>
            <person name="Wagner S."/>
            <person name="Holt R.A."/>
            <person name="Jones S.J.M."/>
            <person name="Marra M.A."/>
            <person name="Ritland C.E."/>
            <person name="Ritland K."/>
            <person name="Bohlmann J."/>
        </authorList>
    </citation>
    <scope>NUCLEOTIDE SEQUENCE</scope>
    <source>
        <tissue evidence="2">Green portion of the leader tissue</tissue>
    </source>
</reference>
<organism evidence="2">
    <name type="scientific">Picea sitchensis</name>
    <name type="common">Sitka spruce</name>
    <name type="synonym">Pinus sitchensis</name>
    <dbReference type="NCBI Taxonomy" id="3332"/>
    <lineage>
        <taxon>Eukaryota</taxon>
        <taxon>Viridiplantae</taxon>
        <taxon>Streptophyta</taxon>
        <taxon>Embryophyta</taxon>
        <taxon>Tracheophyta</taxon>
        <taxon>Spermatophyta</taxon>
        <taxon>Pinopsida</taxon>
        <taxon>Pinidae</taxon>
        <taxon>Conifers I</taxon>
        <taxon>Pinales</taxon>
        <taxon>Pinaceae</taxon>
        <taxon>Picea</taxon>
    </lineage>
</organism>
<feature type="signal peptide" evidence="1">
    <location>
        <begin position="1"/>
        <end position="15"/>
    </location>
</feature>
<dbReference type="EMBL" id="EF677815">
    <property type="protein sequence ID" value="ABR17616.1"/>
    <property type="molecule type" value="mRNA"/>
</dbReference>
<evidence type="ECO:0000256" key="1">
    <source>
        <dbReference type="SAM" id="SignalP"/>
    </source>
</evidence>
<feature type="chain" id="PRO_5012564993" evidence="1">
    <location>
        <begin position="16"/>
        <end position="166"/>
    </location>
</feature>
<sequence length="166" mass="19403">MKFLILSLMVAAVCAELPRFRPARFRFQRQELAPTTDAPAESTTEFAGYAASGWKPAGEPFTLPKKKRPQWIPMDHLKAVLILHQDGSQLVNLSHYPMSKHRQPTVTEPLIIHTGHLTTHMEHQPQMQQQLKLLRILKRKNWKDQWKYRRALERITFYCQMVSCSK</sequence>
<proteinExistence type="evidence at transcript level"/>
<protein>
    <submittedName>
        <fullName evidence="2">Uncharacterized protein</fullName>
    </submittedName>
</protein>
<accession>B8LPN6</accession>
<keyword evidence="1" id="KW-0732">Signal</keyword>
<name>B8LPN6_PICSI</name>